<feature type="domain" description="Rad4 beta-hairpin" evidence="8">
    <location>
        <begin position="614"/>
        <end position="681"/>
    </location>
</feature>
<dbReference type="InterPro" id="IPR018327">
    <property type="entry name" value="BHD_2"/>
</dbReference>
<feature type="compositionally biased region" description="Low complexity" evidence="6">
    <location>
        <begin position="15"/>
        <end position="31"/>
    </location>
</feature>
<evidence type="ECO:0000313" key="11">
    <source>
        <dbReference type="Proteomes" id="UP000007796"/>
    </source>
</evidence>
<reference evidence="10 11" key="1">
    <citation type="journal article" date="2011" name="Proc. Natl. Acad. Sci. U.S.A.">
        <title>Genome and transcriptome analyses of the mountain pine beetle-fungal symbiont Grosmannia clavigera, a lodgepole pine pathogen.</title>
        <authorList>
            <person name="DiGuistini S."/>
            <person name="Wang Y."/>
            <person name="Liao N.Y."/>
            <person name="Taylor G."/>
            <person name="Tanguay P."/>
            <person name="Feau N."/>
            <person name="Henrissat B."/>
            <person name="Chan S.K."/>
            <person name="Hesse-Orce U."/>
            <person name="Alamouti S.M."/>
            <person name="Tsui C.K.M."/>
            <person name="Docking R.T."/>
            <person name="Levasseur A."/>
            <person name="Haridas S."/>
            <person name="Robertson G."/>
            <person name="Birol I."/>
            <person name="Holt R.A."/>
            <person name="Marra M.A."/>
            <person name="Hamelin R.C."/>
            <person name="Hirst M."/>
            <person name="Jones S.J.M."/>
            <person name="Bohlmann J."/>
            <person name="Breuil C."/>
        </authorList>
    </citation>
    <scope>NUCLEOTIDE SEQUENCE [LARGE SCALE GENOMIC DNA]</scope>
    <source>
        <strain evidence="11">kw1407 / UAMH 11150</strain>
    </source>
</reference>
<dbReference type="GO" id="GO:0006289">
    <property type="term" value="P:nucleotide-excision repair"/>
    <property type="evidence" value="ECO:0007669"/>
    <property type="project" value="InterPro"/>
</dbReference>
<dbReference type="EMBL" id="GL629735">
    <property type="protein sequence ID" value="EFX05961.1"/>
    <property type="molecule type" value="Genomic_DNA"/>
</dbReference>
<dbReference type="Gene3D" id="3.90.260.10">
    <property type="entry name" value="Transglutaminase-like"/>
    <property type="match status" value="1"/>
</dbReference>
<keyword evidence="11" id="KW-1185">Reference proteome</keyword>
<dbReference type="InterPro" id="IPR036985">
    <property type="entry name" value="Transglutaminase-like_sf"/>
</dbReference>
<evidence type="ECO:0000256" key="1">
    <source>
        <dbReference type="ARBA" id="ARBA00004123"/>
    </source>
</evidence>
<dbReference type="Pfam" id="PF10405">
    <property type="entry name" value="BHD_3"/>
    <property type="match status" value="1"/>
</dbReference>
<feature type="domain" description="Rad4 beta-hairpin" evidence="9">
    <location>
        <begin position="688"/>
        <end position="763"/>
    </location>
</feature>
<dbReference type="GO" id="GO:0005737">
    <property type="term" value="C:cytoplasm"/>
    <property type="evidence" value="ECO:0007669"/>
    <property type="project" value="TreeGrafter"/>
</dbReference>
<dbReference type="Gene3D" id="2.20.20.110">
    <property type="entry name" value="Rad4, beta-hairpin domain BHD1"/>
    <property type="match status" value="1"/>
</dbReference>
<evidence type="ECO:0000259" key="7">
    <source>
        <dbReference type="SMART" id="SM01030"/>
    </source>
</evidence>
<evidence type="ECO:0000256" key="5">
    <source>
        <dbReference type="ARBA" id="ARBA00023242"/>
    </source>
</evidence>
<evidence type="ECO:0000259" key="9">
    <source>
        <dbReference type="SMART" id="SM01032"/>
    </source>
</evidence>
<dbReference type="GO" id="GO:0071942">
    <property type="term" value="C:XPC complex"/>
    <property type="evidence" value="ECO:0007669"/>
    <property type="project" value="TreeGrafter"/>
</dbReference>
<name>F0X9M3_GROCL</name>
<feature type="compositionally biased region" description="Low complexity" evidence="6">
    <location>
        <begin position="135"/>
        <end position="145"/>
    </location>
</feature>
<feature type="region of interest" description="Disordered" evidence="6">
    <location>
        <begin position="346"/>
        <end position="382"/>
    </location>
</feature>
<feature type="region of interest" description="Disordered" evidence="6">
    <location>
        <begin position="1"/>
        <end position="152"/>
    </location>
</feature>
<evidence type="ECO:0000256" key="4">
    <source>
        <dbReference type="ARBA" id="ARBA00023204"/>
    </source>
</evidence>
<feature type="region of interest" description="Disordered" evidence="6">
    <location>
        <begin position="804"/>
        <end position="852"/>
    </location>
</feature>
<dbReference type="Pfam" id="PF10403">
    <property type="entry name" value="BHD_1"/>
    <property type="match status" value="1"/>
</dbReference>
<keyword evidence="4" id="KW-0234">DNA repair</keyword>
<organism evidence="11">
    <name type="scientific">Grosmannia clavigera (strain kw1407 / UAMH 11150)</name>
    <name type="common">Blue stain fungus</name>
    <name type="synonym">Graphiocladiella clavigera</name>
    <dbReference type="NCBI Taxonomy" id="655863"/>
    <lineage>
        <taxon>Eukaryota</taxon>
        <taxon>Fungi</taxon>
        <taxon>Dikarya</taxon>
        <taxon>Ascomycota</taxon>
        <taxon>Pezizomycotina</taxon>
        <taxon>Sordariomycetes</taxon>
        <taxon>Sordariomycetidae</taxon>
        <taxon>Ophiostomatales</taxon>
        <taxon>Ophiostomataceae</taxon>
        <taxon>Leptographium</taxon>
    </lineage>
</organism>
<dbReference type="AlphaFoldDB" id="F0X9M3"/>
<gene>
    <name evidence="10" type="ORF">CMQ_4030</name>
</gene>
<dbReference type="InterPro" id="IPR004583">
    <property type="entry name" value="DNA_repair_Rad4"/>
</dbReference>
<dbReference type="OrthoDB" id="300780at2759"/>
<feature type="region of interest" description="Disordered" evidence="6">
    <location>
        <begin position="396"/>
        <end position="416"/>
    </location>
</feature>
<feature type="domain" description="Rad4 beta-hairpin" evidence="7">
    <location>
        <begin position="555"/>
        <end position="612"/>
    </location>
</feature>
<evidence type="ECO:0000259" key="8">
    <source>
        <dbReference type="SMART" id="SM01031"/>
    </source>
</evidence>
<feature type="compositionally biased region" description="Acidic residues" evidence="6">
    <location>
        <begin position="810"/>
        <end position="843"/>
    </location>
</feature>
<feature type="compositionally biased region" description="Acidic residues" evidence="6">
    <location>
        <begin position="115"/>
        <end position="133"/>
    </location>
</feature>
<keyword evidence="3" id="KW-0227">DNA damage</keyword>
<sequence>MVTTRRSAAEKSGVALRAAAAQRQRSTTGGRSRSRPASSQDAGLPAVYGEMLAEAGVVPTHSTIEPPRKRLKRPGERAGSKEDDDDNDNQNDDEDEDVEFEDIAIPLPVIQTAEMDSDDSDDSDDLERDEADVEAAVTRTATTTTGSPEAPQSLELNLTAHESALAQLLPRRSKTAAGRRKPLSRAERIGRLDVHKMHVMCLLAHASRRNRWCNRAAVQAALRPLLSAKTVTYLNPGGHLSQFGRTESLKNGLQQAAAVFRARFVVTERGMRRALWAEDASQLRDIQPPADGETVLDEDDFVQAARSLRGSRDVGAQLFCALLRAVGVETRLVCSLQPLSFVAGAPTMPRQQKTPKRPTRPPIPEIYQSPPSPQQQQQQDPFVSPLRRLGHPQAAAYNIPFMPPPRTPPRTTTTTTTPTAVVLGESAFPVYWVEVLDVAHQKWQPVDPLVTGTQWKPARLEPPASDRSNQLTYVIGFAVDRSAKDVTRRYAKAYNAKTRRARVDGPAASTLPLSASSSPALTGPRWLRRVLRHYRRPYETDVDTIEDTELSAMEAREPMPRNVADFQNHPVYALARHLHRHQVLLPGATAVGTVSAGSKAPSERIYRRRDVRPVYTADRWYRQGRIVLPNEIPAKWLPKRARKRGDDDDDDDDDSRNDKLHPIPAGVPAFTPEQTELYRAPAVVDGRVPKNKFGNVELYVPSMVPPGGEHVADEAAARAAFLLGVDYAPALTGFRFDGGHHGTAVLRGVVVAAEHAHAVRAVLAGLTDQAELAEAERRSRQALRIWAALLRGLRIRERIRAAAQDRGKDVDEDEDEDGEVDQEPDLDASDVTDEYDMVMDDDQGGGGGFLLD</sequence>
<dbReference type="SMART" id="SM01032">
    <property type="entry name" value="BHD_3"/>
    <property type="match status" value="1"/>
</dbReference>
<dbReference type="SMART" id="SM01030">
    <property type="entry name" value="BHD_1"/>
    <property type="match status" value="1"/>
</dbReference>
<dbReference type="InterPro" id="IPR038765">
    <property type="entry name" value="Papain-like_cys_pep_sf"/>
</dbReference>
<dbReference type="Pfam" id="PF03835">
    <property type="entry name" value="Rad4"/>
    <property type="match status" value="1"/>
</dbReference>
<dbReference type="SMART" id="SM01031">
    <property type="entry name" value="BHD_2"/>
    <property type="match status" value="1"/>
</dbReference>
<dbReference type="InterPro" id="IPR042488">
    <property type="entry name" value="Rad4_BHD3_sf"/>
</dbReference>
<dbReference type="GO" id="GO:0006298">
    <property type="term" value="P:mismatch repair"/>
    <property type="evidence" value="ECO:0007669"/>
    <property type="project" value="TreeGrafter"/>
</dbReference>
<dbReference type="GeneID" id="25977197"/>
<dbReference type="InterPro" id="IPR018326">
    <property type="entry name" value="Rad4_beta-hairpin_dom1"/>
</dbReference>
<dbReference type="SMR" id="F0X9M3"/>
<evidence type="ECO:0000256" key="6">
    <source>
        <dbReference type="SAM" id="MobiDB-lite"/>
    </source>
</evidence>
<dbReference type="SUPFAM" id="SSF54001">
    <property type="entry name" value="Cysteine proteinases"/>
    <property type="match status" value="1"/>
</dbReference>
<dbReference type="PANTHER" id="PTHR12135">
    <property type="entry name" value="DNA REPAIR PROTEIN XP-C / RAD4"/>
    <property type="match status" value="1"/>
</dbReference>
<evidence type="ECO:0000313" key="10">
    <source>
        <dbReference type="EMBL" id="EFX05961.1"/>
    </source>
</evidence>
<dbReference type="PANTHER" id="PTHR12135:SF0">
    <property type="entry name" value="DNA REPAIR PROTEIN COMPLEMENTING XP-C CELLS"/>
    <property type="match status" value="1"/>
</dbReference>
<feature type="compositionally biased region" description="Low complexity" evidence="6">
    <location>
        <begin position="365"/>
        <end position="381"/>
    </location>
</feature>
<dbReference type="GO" id="GO:0003697">
    <property type="term" value="F:single-stranded DNA binding"/>
    <property type="evidence" value="ECO:0007669"/>
    <property type="project" value="TreeGrafter"/>
</dbReference>
<keyword evidence="5" id="KW-0539">Nucleus</keyword>
<protein>
    <submittedName>
        <fullName evidence="10">DNA repair protein</fullName>
    </submittedName>
</protein>
<evidence type="ECO:0000256" key="3">
    <source>
        <dbReference type="ARBA" id="ARBA00022763"/>
    </source>
</evidence>
<dbReference type="STRING" id="655863.F0X9M3"/>
<feature type="region of interest" description="Disordered" evidence="6">
    <location>
        <begin position="639"/>
        <end position="667"/>
    </location>
</feature>
<dbReference type="Pfam" id="PF10404">
    <property type="entry name" value="BHD_2"/>
    <property type="match status" value="1"/>
</dbReference>
<comment type="similarity">
    <text evidence="2">Belongs to the XPC family.</text>
</comment>
<dbReference type="InParanoid" id="F0X9M3"/>
<dbReference type="eggNOG" id="KOG2179">
    <property type="taxonomic scope" value="Eukaryota"/>
</dbReference>
<feature type="compositionally biased region" description="Acidic residues" evidence="6">
    <location>
        <begin position="82"/>
        <end position="102"/>
    </location>
</feature>
<dbReference type="InterPro" id="IPR018328">
    <property type="entry name" value="Rad4_beta-hairpin_dom3"/>
</dbReference>
<dbReference type="GO" id="GO:0000111">
    <property type="term" value="C:nucleotide-excision repair factor 2 complex"/>
    <property type="evidence" value="ECO:0007669"/>
    <property type="project" value="TreeGrafter"/>
</dbReference>
<accession>F0X9M3</accession>
<evidence type="ECO:0000256" key="2">
    <source>
        <dbReference type="ARBA" id="ARBA00009525"/>
    </source>
</evidence>
<dbReference type="Gene3D" id="3.30.70.2460">
    <property type="entry name" value="Rad4, beta-hairpin domain BHD3"/>
    <property type="match status" value="1"/>
</dbReference>
<proteinExistence type="inferred from homology"/>
<dbReference type="GO" id="GO:0003684">
    <property type="term" value="F:damaged DNA binding"/>
    <property type="evidence" value="ECO:0007669"/>
    <property type="project" value="InterPro"/>
</dbReference>
<dbReference type="InterPro" id="IPR018325">
    <property type="entry name" value="Rad4/PNGase_transGLS-fold"/>
</dbReference>
<dbReference type="HOGENOM" id="CLU_003639_1_0_1"/>
<comment type="subcellular location">
    <subcellularLocation>
        <location evidence="1">Nucleus</location>
    </subcellularLocation>
</comment>
<dbReference type="Proteomes" id="UP000007796">
    <property type="component" value="Unassembled WGS sequence"/>
</dbReference>
<dbReference type="RefSeq" id="XP_014175443.1">
    <property type="nucleotide sequence ID" value="XM_014319968.1"/>
</dbReference>
<dbReference type="FunCoup" id="F0X9M3">
    <property type="interactions" value="120"/>
</dbReference>